<feature type="domain" description="Cathepsin propeptide inhibitor" evidence="7">
    <location>
        <begin position="40"/>
        <end position="100"/>
    </location>
</feature>
<dbReference type="InterPro" id="IPR038765">
    <property type="entry name" value="Papain-like_cys_pep_sf"/>
</dbReference>
<feature type="domain" description="Peptidase C1A papain C-terminal" evidence="5">
    <location>
        <begin position="138"/>
        <end position="359"/>
    </location>
</feature>
<dbReference type="PRINTS" id="PR00705">
    <property type="entry name" value="PAPAIN"/>
</dbReference>
<dbReference type="Pfam" id="PF00112">
    <property type="entry name" value="Peptidase_C1"/>
    <property type="match status" value="1"/>
</dbReference>
<accession>A0A835YQ83</accession>
<keyword evidence="4" id="KW-0732">Signal</keyword>
<gene>
    <name evidence="8" type="ORF">JKP88DRAFT_183363</name>
</gene>
<feature type="signal peptide" evidence="4">
    <location>
        <begin position="1"/>
        <end position="19"/>
    </location>
</feature>
<organism evidence="8 9">
    <name type="scientific">Tribonema minus</name>
    <dbReference type="NCBI Taxonomy" id="303371"/>
    <lineage>
        <taxon>Eukaryota</taxon>
        <taxon>Sar</taxon>
        <taxon>Stramenopiles</taxon>
        <taxon>Ochrophyta</taxon>
        <taxon>PX clade</taxon>
        <taxon>Xanthophyceae</taxon>
        <taxon>Tribonematales</taxon>
        <taxon>Tribonemataceae</taxon>
        <taxon>Tribonema</taxon>
    </lineage>
</organism>
<dbReference type="SMART" id="SM00848">
    <property type="entry name" value="Inhibitor_I29"/>
    <property type="match status" value="1"/>
</dbReference>
<dbReference type="SUPFAM" id="SSF54001">
    <property type="entry name" value="Cysteine proteinases"/>
    <property type="match status" value="1"/>
</dbReference>
<dbReference type="PROSITE" id="PS00139">
    <property type="entry name" value="THIOL_PROTEASE_CYS"/>
    <property type="match status" value="1"/>
</dbReference>
<dbReference type="CDD" id="cd02248">
    <property type="entry name" value="Peptidase_C1A"/>
    <property type="match status" value="1"/>
</dbReference>
<keyword evidence="2" id="KW-0865">Zymogen</keyword>
<dbReference type="InterPro" id="IPR025660">
    <property type="entry name" value="Pept_his_AS"/>
</dbReference>
<protein>
    <submittedName>
        <fullName evidence="8">Cathepsin L-like proteinase</fullName>
    </submittedName>
</protein>
<evidence type="ECO:0000256" key="3">
    <source>
        <dbReference type="ARBA" id="ARBA00023157"/>
    </source>
</evidence>
<dbReference type="PROSITE" id="PS00639">
    <property type="entry name" value="THIOL_PROTEASE_HIS"/>
    <property type="match status" value="1"/>
</dbReference>
<comment type="caution">
    <text evidence="8">The sequence shown here is derived from an EMBL/GenBank/DDBJ whole genome shotgun (WGS) entry which is preliminary data.</text>
</comment>
<dbReference type="FunFam" id="3.90.70.10:FF:000332">
    <property type="entry name" value="Cathepsin L1"/>
    <property type="match status" value="1"/>
</dbReference>
<evidence type="ECO:0000256" key="2">
    <source>
        <dbReference type="ARBA" id="ARBA00023145"/>
    </source>
</evidence>
<evidence type="ECO:0000259" key="5">
    <source>
        <dbReference type="SMART" id="SM00645"/>
    </source>
</evidence>
<proteinExistence type="inferred from homology"/>
<dbReference type="Pfam" id="PF08246">
    <property type="entry name" value="Inhibitor_I29"/>
    <property type="match status" value="1"/>
</dbReference>
<dbReference type="GO" id="GO:0006508">
    <property type="term" value="P:proteolysis"/>
    <property type="evidence" value="ECO:0007669"/>
    <property type="project" value="InterPro"/>
</dbReference>
<name>A0A835YQ83_9STRA</name>
<dbReference type="SMART" id="SM00737">
    <property type="entry name" value="ML"/>
    <property type="match status" value="1"/>
</dbReference>
<dbReference type="PANTHER" id="PTHR12411">
    <property type="entry name" value="CYSTEINE PROTEASE FAMILY C1-RELATED"/>
    <property type="match status" value="1"/>
</dbReference>
<dbReference type="InterPro" id="IPR003172">
    <property type="entry name" value="ML_dom"/>
</dbReference>
<dbReference type="SMART" id="SM00645">
    <property type="entry name" value="Pept_C1"/>
    <property type="match status" value="1"/>
</dbReference>
<dbReference type="InterPro" id="IPR000668">
    <property type="entry name" value="Peptidase_C1A_C"/>
</dbReference>
<feature type="chain" id="PRO_5032912380" evidence="4">
    <location>
        <begin position="20"/>
        <end position="547"/>
    </location>
</feature>
<keyword evidence="3" id="KW-1015">Disulfide bond</keyword>
<feature type="domain" description="MD-2-related lipid-recognition" evidence="6">
    <location>
        <begin position="417"/>
        <end position="545"/>
    </location>
</feature>
<reference evidence="8" key="1">
    <citation type="submission" date="2021-02" db="EMBL/GenBank/DDBJ databases">
        <title>First Annotated Genome of the Yellow-green Alga Tribonema minus.</title>
        <authorList>
            <person name="Mahan K.M."/>
        </authorList>
    </citation>
    <scope>NUCLEOTIDE SEQUENCE</scope>
    <source>
        <strain evidence="8">UTEX B ZZ1240</strain>
    </source>
</reference>
<dbReference type="InterPro" id="IPR014756">
    <property type="entry name" value="Ig_E-set"/>
</dbReference>
<dbReference type="EMBL" id="JAFCMP010000514">
    <property type="protein sequence ID" value="KAG5178633.1"/>
    <property type="molecule type" value="Genomic_DNA"/>
</dbReference>
<evidence type="ECO:0000256" key="4">
    <source>
        <dbReference type="SAM" id="SignalP"/>
    </source>
</evidence>
<comment type="similarity">
    <text evidence="1">Belongs to the peptidase C1 family.</text>
</comment>
<evidence type="ECO:0000256" key="1">
    <source>
        <dbReference type="ARBA" id="ARBA00008455"/>
    </source>
</evidence>
<dbReference type="InterPro" id="IPR039417">
    <property type="entry name" value="Peptidase_C1A_papain-like"/>
</dbReference>
<evidence type="ECO:0000313" key="9">
    <source>
        <dbReference type="Proteomes" id="UP000664859"/>
    </source>
</evidence>
<evidence type="ECO:0000259" key="6">
    <source>
        <dbReference type="SMART" id="SM00737"/>
    </source>
</evidence>
<keyword evidence="9" id="KW-1185">Reference proteome</keyword>
<dbReference type="Gene3D" id="3.90.70.10">
    <property type="entry name" value="Cysteine proteinases"/>
    <property type="match status" value="1"/>
</dbReference>
<dbReference type="SUPFAM" id="SSF81296">
    <property type="entry name" value="E set domains"/>
    <property type="match status" value="1"/>
</dbReference>
<evidence type="ECO:0000259" key="7">
    <source>
        <dbReference type="SMART" id="SM00848"/>
    </source>
</evidence>
<sequence length="547" mass="57202">MRAFAVVALLVGYTAGGAAQRFEQDQATRLHSTAHYDALFKRWADRHGVAFRDQFEYQRRLDAFAANHDLIEEHNAAAAEGRHTYTLAHNEYSHLTWDEFRTHKMGLRPRADRRHLRVSSAAAAATAALSANDDDKPPPASVDWVAKGAVTPVKNQGMCGSCWAFSAVGALEGAYAIATGNLVDLSEEQMLDCDKADGGCGGGEMESAFDWVRDAGGVCRAEDYPYTGLLPPFKRCKTECKPVPGTQVTGWVKADADDASVMRAVARRPLAVAIEADQMAFQFYSGGVFAAPCGTELDHGVVLVGYGTDDDGNDYWKVKNSWGPSWGLDGYILLQRGAAANAGGSGGECGVLMDAIYPVLASDAPPAPAAAAAAAAVAPPAAVSDFSDFAARAAALLPRLLPAPVAVAAPRGGAADATDCGGGTVIFQSVAVTPSEPARGKPVSLTATGVLTKPMLSGTHALSVKLAGMTVYQHQGTVCGDTEAALPLGLGHITMHGFSCPAPPGEVTFAMDVHLPSLSPPGNYNIEITGADQDGIDLMCLQVDLSL</sequence>
<evidence type="ECO:0000313" key="8">
    <source>
        <dbReference type="EMBL" id="KAG5178633.1"/>
    </source>
</evidence>
<dbReference type="InterPro" id="IPR013128">
    <property type="entry name" value="Peptidase_C1A"/>
</dbReference>
<dbReference type="OrthoDB" id="10253408at2759"/>
<dbReference type="InterPro" id="IPR013201">
    <property type="entry name" value="Prot_inhib_I29"/>
</dbReference>
<dbReference type="Proteomes" id="UP000664859">
    <property type="component" value="Unassembled WGS sequence"/>
</dbReference>
<dbReference type="InterPro" id="IPR000169">
    <property type="entry name" value="Pept_cys_AS"/>
</dbReference>
<dbReference type="GO" id="GO:0008234">
    <property type="term" value="F:cysteine-type peptidase activity"/>
    <property type="evidence" value="ECO:0007669"/>
    <property type="project" value="InterPro"/>
</dbReference>
<dbReference type="AlphaFoldDB" id="A0A835YQ83"/>
<dbReference type="Pfam" id="PF02221">
    <property type="entry name" value="E1_DerP2_DerF2"/>
    <property type="match status" value="1"/>
</dbReference>